<sequence>MTATALLIAGCGGSGDTAPQETKRASTQTSGQSKPKPAATKAPSDSEQLNRLLADRAAALRDGDSAGFLKTSTGSQAKKDERAIANAKALPISDVRLTAEGTEVDGNRGTLRVNMVYRFDEIDTFYVKTSRMTVKKTEGGWRVSRDRPSAGMLAPWEHTRYKARTSKHFLALAPASMKVGSLMTDLEKGRSRMKQGLKGVKVPGKVLVIVNRNSNDTRALTKDLKTLSALVAIAESQVFTEGSAKRVTDVAGQRVFVLWRSYGKDSRSGRRQTIAHELVHIALANRTGGRVPDWLVEGIAMYASGDKRAGDAGALLSGAQLKDSSKQAPAKAALSLSRLSKPDILHKMSSIPLTFAYSYSSAAAYTIADKYGGAKTLLKLYSAYNSEKIKGRPGKALTNKVFRKVLKRSIGQVEADIDAYARTQSPF</sequence>
<feature type="region of interest" description="Disordered" evidence="1">
    <location>
        <begin position="1"/>
        <end position="47"/>
    </location>
</feature>
<keyword evidence="3" id="KW-1185">Reference proteome</keyword>
<dbReference type="RefSeq" id="WP_270006647.1">
    <property type="nucleotide sequence ID" value="NZ_JAPCID010000041.1"/>
</dbReference>
<organism evidence="2 3">
    <name type="scientific">Solirubrobacter deserti</name>
    <dbReference type="NCBI Taxonomy" id="2282478"/>
    <lineage>
        <taxon>Bacteria</taxon>
        <taxon>Bacillati</taxon>
        <taxon>Actinomycetota</taxon>
        <taxon>Thermoleophilia</taxon>
        <taxon>Solirubrobacterales</taxon>
        <taxon>Solirubrobacteraceae</taxon>
        <taxon>Solirubrobacter</taxon>
    </lineage>
</organism>
<name>A0ABT4RPY0_9ACTN</name>
<accession>A0ABT4RPY0</accession>
<evidence type="ECO:0008006" key="4">
    <source>
        <dbReference type="Google" id="ProtNLM"/>
    </source>
</evidence>
<evidence type="ECO:0000313" key="2">
    <source>
        <dbReference type="EMBL" id="MDA0140540.1"/>
    </source>
</evidence>
<proteinExistence type="predicted"/>
<feature type="compositionally biased region" description="Polar residues" evidence="1">
    <location>
        <begin position="17"/>
        <end position="33"/>
    </location>
</feature>
<gene>
    <name evidence="2" type="ORF">OJ962_23785</name>
</gene>
<dbReference type="EMBL" id="JAPCID010000041">
    <property type="protein sequence ID" value="MDA0140540.1"/>
    <property type="molecule type" value="Genomic_DNA"/>
</dbReference>
<protein>
    <recommendedName>
        <fullName evidence="4">Peptidase MA-like domain-containing protein</fullName>
    </recommendedName>
</protein>
<reference evidence="2" key="1">
    <citation type="submission" date="2022-10" db="EMBL/GenBank/DDBJ databases">
        <title>The WGS of Solirubrobacter sp. CPCC 204708.</title>
        <authorList>
            <person name="Jiang Z."/>
        </authorList>
    </citation>
    <scope>NUCLEOTIDE SEQUENCE</scope>
    <source>
        <strain evidence="2">CPCC 204708</strain>
    </source>
</reference>
<comment type="caution">
    <text evidence="2">The sequence shown here is derived from an EMBL/GenBank/DDBJ whole genome shotgun (WGS) entry which is preliminary data.</text>
</comment>
<dbReference type="Proteomes" id="UP001147700">
    <property type="component" value="Unassembled WGS sequence"/>
</dbReference>
<evidence type="ECO:0000313" key="3">
    <source>
        <dbReference type="Proteomes" id="UP001147700"/>
    </source>
</evidence>
<evidence type="ECO:0000256" key="1">
    <source>
        <dbReference type="SAM" id="MobiDB-lite"/>
    </source>
</evidence>